<reference evidence="1 2" key="1">
    <citation type="submission" date="2024-06" db="EMBL/GenBank/DDBJ databases">
        <title>A chromosome level genome sequence of Diviner's sage (Salvia divinorum).</title>
        <authorList>
            <person name="Ford S.A."/>
            <person name="Ro D.-K."/>
            <person name="Ness R.W."/>
            <person name="Phillips M.A."/>
        </authorList>
    </citation>
    <scope>NUCLEOTIDE SEQUENCE [LARGE SCALE GENOMIC DNA]</scope>
    <source>
        <strain evidence="1">SAF-2024a</strain>
        <tissue evidence="1">Leaf</tissue>
    </source>
</reference>
<dbReference type="EMBL" id="JBEAFC010000003">
    <property type="protein sequence ID" value="KAL1561253.1"/>
    <property type="molecule type" value="Genomic_DNA"/>
</dbReference>
<sequence>MRPTSPDSRHLYIYACTSLKEIPSGIGEISTLHLIELISCVEAIVASARRIEEEQYENGNYDLKLPIANTFNW</sequence>
<dbReference type="Proteomes" id="UP001567538">
    <property type="component" value="Unassembled WGS sequence"/>
</dbReference>
<dbReference type="PANTHER" id="PTHR15140:SF37">
    <property type="entry name" value="UBIQUITIN-LIKE DOMAIN-CONTAINING PROTEIN"/>
    <property type="match status" value="1"/>
</dbReference>
<protein>
    <submittedName>
        <fullName evidence="1">Late blight resistance protein R1B-16</fullName>
    </submittedName>
</protein>
<gene>
    <name evidence="1" type="ORF">AAHA92_03979</name>
</gene>
<evidence type="ECO:0000313" key="1">
    <source>
        <dbReference type="EMBL" id="KAL1561253.1"/>
    </source>
</evidence>
<name>A0ABD1HXQ5_SALDI</name>
<dbReference type="AlphaFoldDB" id="A0ABD1HXQ5"/>
<keyword evidence="2" id="KW-1185">Reference proteome</keyword>
<organism evidence="1 2">
    <name type="scientific">Salvia divinorum</name>
    <name type="common">Maria pastora</name>
    <name type="synonym">Diviner's sage</name>
    <dbReference type="NCBI Taxonomy" id="28513"/>
    <lineage>
        <taxon>Eukaryota</taxon>
        <taxon>Viridiplantae</taxon>
        <taxon>Streptophyta</taxon>
        <taxon>Embryophyta</taxon>
        <taxon>Tracheophyta</taxon>
        <taxon>Spermatophyta</taxon>
        <taxon>Magnoliopsida</taxon>
        <taxon>eudicotyledons</taxon>
        <taxon>Gunneridae</taxon>
        <taxon>Pentapetalae</taxon>
        <taxon>asterids</taxon>
        <taxon>lamiids</taxon>
        <taxon>Lamiales</taxon>
        <taxon>Lamiaceae</taxon>
        <taxon>Nepetoideae</taxon>
        <taxon>Mentheae</taxon>
        <taxon>Salviinae</taxon>
        <taxon>Salvia</taxon>
        <taxon>Salvia subgen. Calosphace</taxon>
    </lineage>
</organism>
<dbReference type="PANTHER" id="PTHR15140">
    <property type="entry name" value="TUBULIN-SPECIFIC CHAPERONE E"/>
    <property type="match status" value="1"/>
</dbReference>
<accession>A0ABD1HXQ5</accession>
<evidence type="ECO:0000313" key="2">
    <source>
        <dbReference type="Proteomes" id="UP001567538"/>
    </source>
</evidence>
<comment type="caution">
    <text evidence="1">The sequence shown here is derived from an EMBL/GenBank/DDBJ whole genome shotgun (WGS) entry which is preliminary data.</text>
</comment>
<proteinExistence type="predicted"/>